<dbReference type="InterPro" id="IPR010372">
    <property type="entry name" value="DNA_pol3_delta_N"/>
</dbReference>
<dbReference type="NCBIfam" id="TIGR01128">
    <property type="entry name" value="holA"/>
    <property type="match status" value="1"/>
</dbReference>
<dbReference type="Gene3D" id="1.10.8.60">
    <property type="match status" value="1"/>
</dbReference>
<reference evidence="10 11" key="1">
    <citation type="submission" date="2020-11" db="EMBL/GenBank/DDBJ databases">
        <title>Algicoccus daihaiensis sp.nov., isolated from Daihai Lake in Inner Mongolia.</title>
        <authorList>
            <person name="Kai J."/>
        </authorList>
    </citation>
    <scope>NUCLEOTIDE SEQUENCE [LARGE SCALE GENOMIC DNA]</scope>
    <source>
        <strain evidence="11">f23</strain>
    </source>
</reference>
<evidence type="ECO:0000256" key="1">
    <source>
        <dbReference type="ARBA" id="ARBA00012417"/>
    </source>
</evidence>
<feature type="domain" description="DNA polymerase III delta N-terminal" evidence="9">
    <location>
        <begin position="20"/>
        <end position="139"/>
    </location>
</feature>
<evidence type="ECO:0000313" key="11">
    <source>
        <dbReference type="Proteomes" id="UP000831607"/>
    </source>
</evidence>
<proteinExistence type="inferred from homology"/>
<dbReference type="InterPro" id="IPR008921">
    <property type="entry name" value="DNA_pol3_clamp-load_cplx_C"/>
</dbReference>
<keyword evidence="4" id="KW-0548">Nucleotidyltransferase</keyword>
<evidence type="ECO:0000259" key="9">
    <source>
        <dbReference type="Pfam" id="PF06144"/>
    </source>
</evidence>
<sequence length="344" mass="37852">MRSDVVPTFAANQPLPALVVLIGHEPLLVFEAADKLRERARQEGFTDQHRFVMDSRSDWQTVFGVGASGSLFGERQMVEIFLPGGKPGKSGAQAMETIANQCAGQLANDVFTVIKLTGMDRSARETRWAKTLLAAAAVIDLPDVGRAALPKWIAQRLAQQNQHMNNEALQWLSDRVEGNLLAAHQEIQKLALLHPSGEVTLEQCQAAVLNVARYDVFALRDAMLDGDSSRMLRVLWGLKAEGEAPPLVLWAISEDIRTLDRISQSVARGQPLNAALKAQRLFGQREQRARAAYGRVSPARWRRAVAHAHDIDRIIKGLPVPGRLSDAWHEMARLGMSIAASRSG</sequence>
<dbReference type="CDD" id="cd18138">
    <property type="entry name" value="HLD_clamp_pol_III_delta"/>
    <property type="match status" value="1"/>
</dbReference>
<evidence type="ECO:0000256" key="7">
    <source>
        <dbReference type="ARBA" id="ARBA00034754"/>
    </source>
</evidence>
<dbReference type="PANTHER" id="PTHR34388:SF1">
    <property type="entry name" value="DNA POLYMERASE III SUBUNIT DELTA"/>
    <property type="match status" value="1"/>
</dbReference>
<gene>
    <name evidence="10" type="ORF">DHf2319_08660</name>
</gene>
<evidence type="ECO:0000256" key="2">
    <source>
        <dbReference type="ARBA" id="ARBA00017703"/>
    </source>
</evidence>
<evidence type="ECO:0000256" key="4">
    <source>
        <dbReference type="ARBA" id="ARBA00022695"/>
    </source>
</evidence>
<comment type="catalytic activity">
    <reaction evidence="8">
        <text>DNA(n) + a 2'-deoxyribonucleoside 5'-triphosphate = DNA(n+1) + diphosphate</text>
        <dbReference type="Rhea" id="RHEA:22508"/>
        <dbReference type="Rhea" id="RHEA-COMP:17339"/>
        <dbReference type="Rhea" id="RHEA-COMP:17340"/>
        <dbReference type="ChEBI" id="CHEBI:33019"/>
        <dbReference type="ChEBI" id="CHEBI:61560"/>
        <dbReference type="ChEBI" id="CHEBI:173112"/>
        <dbReference type="EC" id="2.7.7.7"/>
    </reaction>
</comment>
<dbReference type="InterPro" id="IPR005790">
    <property type="entry name" value="DNA_polIII_delta"/>
</dbReference>
<dbReference type="Proteomes" id="UP000831607">
    <property type="component" value="Chromosome"/>
</dbReference>
<dbReference type="EMBL" id="CP063982">
    <property type="protein sequence ID" value="UOD51635.1"/>
    <property type="molecule type" value="Genomic_DNA"/>
</dbReference>
<keyword evidence="5" id="KW-0235">DNA replication</keyword>
<comment type="similarity">
    <text evidence="7">Belongs to the DNA polymerase HolA subunit family.</text>
</comment>
<dbReference type="SUPFAM" id="SSF48019">
    <property type="entry name" value="post-AAA+ oligomerization domain-like"/>
    <property type="match status" value="1"/>
</dbReference>
<evidence type="ECO:0000256" key="5">
    <source>
        <dbReference type="ARBA" id="ARBA00022705"/>
    </source>
</evidence>
<organism evidence="10 11">
    <name type="scientific">Orrella daihaiensis</name>
    <dbReference type="NCBI Taxonomy" id="2782176"/>
    <lineage>
        <taxon>Bacteria</taxon>
        <taxon>Pseudomonadati</taxon>
        <taxon>Pseudomonadota</taxon>
        <taxon>Betaproteobacteria</taxon>
        <taxon>Burkholderiales</taxon>
        <taxon>Alcaligenaceae</taxon>
        <taxon>Orrella</taxon>
    </lineage>
</organism>
<accession>A0ABY4AQI8</accession>
<evidence type="ECO:0000313" key="10">
    <source>
        <dbReference type="EMBL" id="UOD51635.1"/>
    </source>
</evidence>
<dbReference type="InterPro" id="IPR027417">
    <property type="entry name" value="P-loop_NTPase"/>
</dbReference>
<evidence type="ECO:0000256" key="3">
    <source>
        <dbReference type="ARBA" id="ARBA00022679"/>
    </source>
</evidence>
<dbReference type="Pfam" id="PF06144">
    <property type="entry name" value="DNA_pol3_delta"/>
    <property type="match status" value="1"/>
</dbReference>
<keyword evidence="11" id="KW-1185">Reference proteome</keyword>
<dbReference type="Gene3D" id="3.40.50.300">
    <property type="entry name" value="P-loop containing nucleotide triphosphate hydrolases"/>
    <property type="match status" value="1"/>
</dbReference>
<evidence type="ECO:0000256" key="6">
    <source>
        <dbReference type="ARBA" id="ARBA00022932"/>
    </source>
</evidence>
<dbReference type="EC" id="2.7.7.7" evidence="1"/>
<dbReference type="SUPFAM" id="SSF52540">
    <property type="entry name" value="P-loop containing nucleoside triphosphate hydrolases"/>
    <property type="match status" value="1"/>
</dbReference>
<evidence type="ECO:0000256" key="8">
    <source>
        <dbReference type="ARBA" id="ARBA00049244"/>
    </source>
</evidence>
<keyword evidence="3" id="KW-0808">Transferase</keyword>
<keyword evidence="6" id="KW-0239">DNA-directed DNA polymerase</keyword>
<dbReference type="PANTHER" id="PTHR34388">
    <property type="entry name" value="DNA POLYMERASE III SUBUNIT DELTA"/>
    <property type="match status" value="1"/>
</dbReference>
<name>A0ABY4AQI8_9BURK</name>
<dbReference type="Gene3D" id="1.20.272.10">
    <property type="match status" value="1"/>
</dbReference>
<protein>
    <recommendedName>
        <fullName evidence="2">DNA polymerase III subunit delta</fullName>
        <ecNumber evidence="1">2.7.7.7</ecNumber>
    </recommendedName>
</protein>